<gene>
    <name evidence="1" type="ORF">PIB30_054444</name>
</gene>
<reference evidence="1 2" key="1">
    <citation type="journal article" date="2023" name="Plants (Basel)">
        <title>Bridging the Gap: Combining Genomics and Transcriptomics Approaches to Understand Stylosanthes scabra, an Orphan Legume from the Brazilian Caatinga.</title>
        <authorList>
            <person name="Ferreira-Neto J.R.C."/>
            <person name="da Silva M.D."/>
            <person name="Binneck E."/>
            <person name="de Melo N.F."/>
            <person name="da Silva R.H."/>
            <person name="de Melo A.L.T.M."/>
            <person name="Pandolfi V."/>
            <person name="Bustamante F.O."/>
            <person name="Brasileiro-Vidal A.C."/>
            <person name="Benko-Iseppon A.M."/>
        </authorList>
    </citation>
    <scope>NUCLEOTIDE SEQUENCE [LARGE SCALE GENOMIC DNA]</scope>
    <source>
        <tissue evidence="1">Leaves</tissue>
    </source>
</reference>
<evidence type="ECO:0000313" key="2">
    <source>
        <dbReference type="Proteomes" id="UP001341840"/>
    </source>
</evidence>
<dbReference type="EMBL" id="JASCZI010060830">
    <property type="protein sequence ID" value="MED6136259.1"/>
    <property type="molecule type" value="Genomic_DNA"/>
</dbReference>
<sequence length="131" mass="14480">MGLDLCGLQFSCVPHSVPYFFVDNYARFHHNWTGEDSWEGFDECAVVGVFDFVDSEAGCKCVAIGSGSVAVEGGSNEWADCPTTLECNTAFCRVVSWCPQRNYELMPLYYPLVAGDIHSFGANCKSRFHNA</sequence>
<proteinExistence type="predicted"/>
<comment type="caution">
    <text evidence="1">The sequence shown here is derived from an EMBL/GenBank/DDBJ whole genome shotgun (WGS) entry which is preliminary data.</text>
</comment>
<dbReference type="Proteomes" id="UP001341840">
    <property type="component" value="Unassembled WGS sequence"/>
</dbReference>
<keyword evidence="2" id="KW-1185">Reference proteome</keyword>
<protein>
    <submittedName>
        <fullName evidence="1">Uncharacterized protein</fullName>
    </submittedName>
</protein>
<accession>A0ABU6SJG6</accession>
<organism evidence="1 2">
    <name type="scientific">Stylosanthes scabra</name>
    <dbReference type="NCBI Taxonomy" id="79078"/>
    <lineage>
        <taxon>Eukaryota</taxon>
        <taxon>Viridiplantae</taxon>
        <taxon>Streptophyta</taxon>
        <taxon>Embryophyta</taxon>
        <taxon>Tracheophyta</taxon>
        <taxon>Spermatophyta</taxon>
        <taxon>Magnoliopsida</taxon>
        <taxon>eudicotyledons</taxon>
        <taxon>Gunneridae</taxon>
        <taxon>Pentapetalae</taxon>
        <taxon>rosids</taxon>
        <taxon>fabids</taxon>
        <taxon>Fabales</taxon>
        <taxon>Fabaceae</taxon>
        <taxon>Papilionoideae</taxon>
        <taxon>50 kb inversion clade</taxon>
        <taxon>dalbergioids sensu lato</taxon>
        <taxon>Dalbergieae</taxon>
        <taxon>Pterocarpus clade</taxon>
        <taxon>Stylosanthes</taxon>
    </lineage>
</organism>
<evidence type="ECO:0000313" key="1">
    <source>
        <dbReference type="EMBL" id="MED6136259.1"/>
    </source>
</evidence>
<name>A0ABU6SJG6_9FABA</name>